<dbReference type="PROSITE" id="PS01359">
    <property type="entry name" value="ZF_PHD_1"/>
    <property type="match status" value="1"/>
</dbReference>
<evidence type="ECO:0000256" key="1">
    <source>
        <dbReference type="ARBA" id="ARBA00004123"/>
    </source>
</evidence>
<evidence type="ECO:0000256" key="11">
    <source>
        <dbReference type="RuleBase" id="RU361213"/>
    </source>
</evidence>
<name>A0AAD9FZL9_9STRA</name>
<comment type="function">
    <text evidence="11">Component of an histone acetyltransferase complex.</text>
</comment>
<dbReference type="AlphaFoldDB" id="A0AAD9FZL9"/>
<dbReference type="SUPFAM" id="SSF57903">
    <property type="entry name" value="FYVE/PHD zinc finger"/>
    <property type="match status" value="1"/>
</dbReference>
<comment type="subcellular location">
    <subcellularLocation>
        <location evidence="1 11">Nucleus</location>
    </subcellularLocation>
</comment>
<keyword evidence="14" id="KW-1185">Reference proteome</keyword>
<dbReference type="SMART" id="SM00249">
    <property type="entry name" value="PHD"/>
    <property type="match status" value="1"/>
</dbReference>
<dbReference type="InterPro" id="IPR001965">
    <property type="entry name" value="Znf_PHD"/>
</dbReference>
<feature type="binding site" evidence="9">
    <location>
        <position position="244"/>
    </location>
    <ligand>
        <name>Zn(2+)</name>
        <dbReference type="ChEBI" id="CHEBI:29105"/>
        <label>1</label>
    </ligand>
</feature>
<feature type="binding site" evidence="9">
    <location>
        <position position="271"/>
    </location>
    <ligand>
        <name>Zn(2+)</name>
        <dbReference type="ChEBI" id="CHEBI:29105"/>
        <label>1</label>
    </ligand>
</feature>
<feature type="site" description="Histone H3K4me3 binding" evidence="8">
    <location>
        <position position="258"/>
    </location>
</feature>
<dbReference type="InterPro" id="IPR019786">
    <property type="entry name" value="Zinc_finger_PHD-type_CS"/>
</dbReference>
<comment type="caution">
    <text evidence="13">The sequence shown here is derived from an EMBL/GenBank/DDBJ whole genome shotgun (WGS) entry which is preliminary data.</text>
</comment>
<evidence type="ECO:0000256" key="7">
    <source>
        <dbReference type="ARBA" id="ARBA00023242"/>
    </source>
</evidence>
<organism evidence="13 14">
    <name type="scientific">Phytophthora citrophthora</name>
    <dbReference type="NCBI Taxonomy" id="4793"/>
    <lineage>
        <taxon>Eukaryota</taxon>
        <taxon>Sar</taxon>
        <taxon>Stramenopiles</taxon>
        <taxon>Oomycota</taxon>
        <taxon>Peronosporomycetes</taxon>
        <taxon>Peronosporales</taxon>
        <taxon>Peronosporaceae</taxon>
        <taxon>Phytophthora</taxon>
    </lineage>
</organism>
<dbReference type="SMART" id="SM01408">
    <property type="entry name" value="ING"/>
    <property type="match status" value="1"/>
</dbReference>
<comment type="domain">
    <text evidence="11">The PHD-type zinc finger mediates the binding to H3K4me3.</text>
</comment>
<protein>
    <recommendedName>
        <fullName evidence="11">Inhibitor of growth protein</fullName>
    </recommendedName>
</protein>
<evidence type="ECO:0000259" key="12">
    <source>
        <dbReference type="PROSITE" id="PS50016"/>
    </source>
</evidence>
<accession>A0AAD9FZL9</accession>
<dbReference type="Pfam" id="PF12998">
    <property type="entry name" value="ING"/>
    <property type="match status" value="1"/>
</dbReference>
<dbReference type="Proteomes" id="UP001259832">
    <property type="component" value="Unassembled WGS sequence"/>
</dbReference>
<reference evidence="13" key="1">
    <citation type="submission" date="2023-08" db="EMBL/GenBank/DDBJ databases">
        <title>Reference Genome Resource for the Citrus Pathogen Phytophthora citrophthora.</title>
        <authorList>
            <person name="Moller H."/>
            <person name="Coetzee B."/>
            <person name="Rose L.J."/>
            <person name="Van Niekerk J.M."/>
        </authorList>
    </citation>
    <scope>NUCLEOTIDE SEQUENCE</scope>
    <source>
        <strain evidence="13">STE-U-9442</strain>
    </source>
</reference>
<keyword evidence="4 10" id="KW-0863">Zinc-finger</keyword>
<evidence type="ECO:0000256" key="9">
    <source>
        <dbReference type="PIRSR" id="PIRSR628651-51"/>
    </source>
</evidence>
<evidence type="ECO:0000313" key="13">
    <source>
        <dbReference type="EMBL" id="KAK1929145.1"/>
    </source>
</evidence>
<evidence type="ECO:0000256" key="5">
    <source>
        <dbReference type="ARBA" id="ARBA00022833"/>
    </source>
</evidence>
<proteinExistence type="inferred from homology"/>
<evidence type="ECO:0000256" key="6">
    <source>
        <dbReference type="ARBA" id="ARBA00022853"/>
    </source>
</evidence>
<feature type="site" description="Histone H3K4me3 binding" evidence="8">
    <location>
        <position position="243"/>
    </location>
</feature>
<dbReference type="PANTHER" id="PTHR10333:SF42">
    <property type="entry name" value="INHIBITOR OF GROWTH PROTEIN 5"/>
    <property type="match status" value="1"/>
</dbReference>
<dbReference type="PROSITE" id="PS50016">
    <property type="entry name" value="ZF_PHD_2"/>
    <property type="match status" value="1"/>
</dbReference>
<dbReference type="InterPro" id="IPR011011">
    <property type="entry name" value="Znf_FYVE_PHD"/>
</dbReference>
<dbReference type="InterPro" id="IPR024610">
    <property type="entry name" value="ING_N_histone-binding"/>
</dbReference>
<feature type="binding site" evidence="9">
    <location>
        <position position="257"/>
    </location>
    <ligand>
        <name>Zn(2+)</name>
        <dbReference type="ChEBI" id="CHEBI:29105"/>
        <label>2</label>
    </ligand>
</feature>
<evidence type="ECO:0000313" key="14">
    <source>
        <dbReference type="Proteomes" id="UP001259832"/>
    </source>
</evidence>
<dbReference type="Gene3D" id="6.10.140.1740">
    <property type="match status" value="1"/>
</dbReference>
<evidence type="ECO:0000256" key="2">
    <source>
        <dbReference type="ARBA" id="ARBA00010210"/>
    </source>
</evidence>
<dbReference type="GO" id="GO:0006325">
    <property type="term" value="P:chromatin organization"/>
    <property type="evidence" value="ECO:0007669"/>
    <property type="project" value="UniProtKB-KW"/>
</dbReference>
<feature type="site" description="Histone H3K4me3 binding" evidence="8">
    <location>
        <position position="254"/>
    </location>
</feature>
<keyword evidence="6 11" id="KW-0156">Chromatin regulator</keyword>
<dbReference type="InterPro" id="IPR013083">
    <property type="entry name" value="Znf_RING/FYVE/PHD"/>
</dbReference>
<feature type="binding site" evidence="9">
    <location>
        <position position="284"/>
    </location>
    <ligand>
        <name>Zn(2+)</name>
        <dbReference type="ChEBI" id="CHEBI:29105"/>
        <label>2</label>
    </ligand>
</feature>
<sequence>MLHSGQAKMGTYVEDYLESMYMLPSEIKRNFDLMRELDKASYPLLDELKTTQKAYLTSARQKVLARCADSSKGDATEQELRELIEADEMVQQLKDKHALVVQKLDEKIAIAAQSYDIVDHHIRRLDRDLESYAGLLKANGEYQEDSRPQRKKQKLAATTAVHQLSQSHVVPNVHVRSKHNTVAAAGMKEKAAIPALSKASSTGGSSTRKKSVAEVTVTVPAAAAGPVILASEDLPIDPNEPIYCSCRRVSFGQMVGCDNDDCKYEWFHFGCVGLTDQPAGKWYCQDCKTQLGIK</sequence>
<feature type="domain" description="PHD-type" evidence="12">
    <location>
        <begin position="241"/>
        <end position="290"/>
    </location>
</feature>
<feature type="binding site" evidence="9">
    <location>
        <position position="268"/>
    </location>
    <ligand>
        <name>Zn(2+)</name>
        <dbReference type="ChEBI" id="CHEBI:29105"/>
        <label>1</label>
    </ligand>
</feature>
<gene>
    <name evidence="13" type="ORF">P3T76_015438</name>
</gene>
<keyword evidence="7 11" id="KW-0539">Nucleus</keyword>
<evidence type="ECO:0000256" key="8">
    <source>
        <dbReference type="PIRSR" id="PIRSR628651-50"/>
    </source>
</evidence>
<keyword evidence="5 9" id="KW-0862">Zinc</keyword>
<dbReference type="FunFam" id="3.30.40.10:FF:000016">
    <property type="entry name" value="Inhibitor of growth protein"/>
    <property type="match status" value="1"/>
</dbReference>
<feature type="binding site" evidence="9">
    <location>
        <position position="262"/>
    </location>
    <ligand>
        <name>Zn(2+)</name>
        <dbReference type="ChEBI" id="CHEBI:29105"/>
        <label>2</label>
    </ligand>
</feature>
<comment type="subunit">
    <text evidence="11">Component of an histone acetyltransferase complex. Interacts with H3K4me3 and to a lesser extent with H3K4me2.</text>
</comment>
<dbReference type="PANTHER" id="PTHR10333">
    <property type="entry name" value="INHIBITOR OF GROWTH PROTEIN"/>
    <property type="match status" value="1"/>
</dbReference>
<feature type="binding site" evidence="9">
    <location>
        <position position="246"/>
    </location>
    <ligand>
        <name>Zn(2+)</name>
        <dbReference type="ChEBI" id="CHEBI:29105"/>
        <label>1</label>
    </ligand>
</feature>
<evidence type="ECO:0000256" key="3">
    <source>
        <dbReference type="ARBA" id="ARBA00022723"/>
    </source>
</evidence>
<dbReference type="GO" id="GO:0008270">
    <property type="term" value="F:zinc ion binding"/>
    <property type="evidence" value="ECO:0007669"/>
    <property type="project" value="UniProtKB-KW"/>
</dbReference>
<dbReference type="Gene3D" id="3.30.40.10">
    <property type="entry name" value="Zinc/RING finger domain, C3HC4 (zinc finger)"/>
    <property type="match status" value="1"/>
</dbReference>
<feature type="site" description="Histone H3K4me3 binding" evidence="8">
    <location>
        <position position="266"/>
    </location>
</feature>
<dbReference type="GO" id="GO:0005634">
    <property type="term" value="C:nucleus"/>
    <property type="evidence" value="ECO:0007669"/>
    <property type="project" value="UniProtKB-SubCell"/>
</dbReference>
<keyword evidence="3 9" id="KW-0479">Metal-binding</keyword>
<evidence type="ECO:0000256" key="10">
    <source>
        <dbReference type="PROSITE-ProRule" id="PRU00146"/>
    </source>
</evidence>
<dbReference type="InterPro" id="IPR028651">
    <property type="entry name" value="ING_fam"/>
</dbReference>
<dbReference type="EMBL" id="JASMQC010000052">
    <property type="protein sequence ID" value="KAK1929145.1"/>
    <property type="molecule type" value="Genomic_DNA"/>
</dbReference>
<feature type="binding site" evidence="9">
    <location>
        <position position="287"/>
    </location>
    <ligand>
        <name>Zn(2+)</name>
        <dbReference type="ChEBI" id="CHEBI:29105"/>
        <label>2</label>
    </ligand>
</feature>
<dbReference type="CDD" id="cd15587">
    <property type="entry name" value="PHD_Yng1p_like"/>
    <property type="match status" value="1"/>
</dbReference>
<evidence type="ECO:0000256" key="4">
    <source>
        <dbReference type="ARBA" id="ARBA00022771"/>
    </source>
</evidence>
<dbReference type="InterPro" id="IPR019787">
    <property type="entry name" value="Znf_PHD-finger"/>
</dbReference>
<comment type="similarity">
    <text evidence="2 11">Belongs to the ING family.</text>
</comment>